<evidence type="ECO:0000256" key="7">
    <source>
        <dbReference type="PROSITE-ProRule" id="PRU00703"/>
    </source>
</evidence>
<dbReference type="InterPro" id="IPR051921">
    <property type="entry name" value="ABC_osmolyte_uptake_ATP-bind"/>
</dbReference>
<dbReference type="RefSeq" id="WP_023558508.1">
    <property type="nucleotide sequence ID" value="NZ_KI629785.1"/>
</dbReference>
<dbReference type="GO" id="GO:0006865">
    <property type="term" value="P:amino acid transport"/>
    <property type="evidence" value="ECO:0007669"/>
    <property type="project" value="UniProtKB-UniRule"/>
</dbReference>
<protein>
    <recommendedName>
        <fullName evidence="8">Quaternary amine transport ATP-binding protein</fullName>
        <ecNumber evidence="8">7.6.2.9</ecNumber>
    </recommendedName>
</protein>
<keyword evidence="8" id="KW-0997">Cell inner membrane</keyword>
<dbReference type="GO" id="GO:0031460">
    <property type="term" value="P:glycine betaine transport"/>
    <property type="evidence" value="ECO:0007669"/>
    <property type="project" value="InterPro"/>
</dbReference>
<dbReference type="PROSITE" id="PS51371">
    <property type="entry name" value="CBS"/>
    <property type="match status" value="1"/>
</dbReference>
<comment type="subunit">
    <text evidence="8">The complex is probably composed of two ATP-binding proteins, two transmembrane proteins and a solute-binding protein.</text>
</comment>
<name>V6M609_9BACL</name>
<dbReference type="InterPro" id="IPR027417">
    <property type="entry name" value="P-loop_NTPase"/>
</dbReference>
<evidence type="ECO:0000256" key="6">
    <source>
        <dbReference type="ARBA" id="ARBA00023122"/>
    </source>
</evidence>
<keyword evidence="6 7" id="KW-0129">CBS domain</keyword>
<evidence type="ECO:0000256" key="2">
    <source>
        <dbReference type="ARBA" id="ARBA00022448"/>
    </source>
</evidence>
<evidence type="ECO:0000313" key="12">
    <source>
        <dbReference type="Proteomes" id="UP000017973"/>
    </source>
</evidence>
<keyword evidence="2 8" id="KW-0813">Transport</keyword>
<dbReference type="SUPFAM" id="SSF54631">
    <property type="entry name" value="CBS-domain pair"/>
    <property type="match status" value="1"/>
</dbReference>
<dbReference type="GO" id="GO:0016887">
    <property type="term" value="F:ATP hydrolysis activity"/>
    <property type="evidence" value="ECO:0007669"/>
    <property type="project" value="UniProtKB-UniRule"/>
</dbReference>
<dbReference type="InterPro" id="IPR046342">
    <property type="entry name" value="CBS_dom_sf"/>
</dbReference>
<dbReference type="PANTHER" id="PTHR43869">
    <property type="entry name" value="GLYCINE BETAINE/PROLINE BETAINE TRANSPORT SYSTEM ATP-BINDING PROTEIN PROV"/>
    <property type="match status" value="1"/>
</dbReference>
<keyword evidence="3 8" id="KW-0547">Nucleotide-binding</keyword>
<dbReference type="PANTHER" id="PTHR43869:SF1">
    <property type="entry name" value="GLYCINE BETAINE_PROLINE BETAINE TRANSPORT SYSTEM ATP-BINDING PROTEIN PROV"/>
    <property type="match status" value="1"/>
</dbReference>
<reference evidence="11 12" key="1">
    <citation type="journal article" date="2014" name="Genome Announc.">
        <title>Draft Genome Sequence of Brevibacillus panacihumi Strain W25, a Halotolerant Hydrocarbon-Degrading Bacterium.</title>
        <authorList>
            <person name="Wang X."/>
            <person name="Jin D."/>
            <person name="Zhou L."/>
            <person name="Wu L."/>
            <person name="An W."/>
            <person name="Chen Y."/>
            <person name="Zhao L."/>
        </authorList>
    </citation>
    <scope>NUCLEOTIDE SEQUENCE [LARGE SCALE GENOMIC DNA]</scope>
    <source>
        <strain evidence="11 12">W25</strain>
    </source>
</reference>
<evidence type="ECO:0000256" key="4">
    <source>
        <dbReference type="ARBA" id="ARBA00022840"/>
    </source>
</evidence>
<dbReference type="SMART" id="SM00382">
    <property type="entry name" value="AAA"/>
    <property type="match status" value="1"/>
</dbReference>
<dbReference type="Pfam" id="PF00005">
    <property type="entry name" value="ABC_tran"/>
    <property type="match status" value="1"/>
</dbReference>
<keyword evidence="5" id="KW-0029">Amino-acid transport</keyword>
<dbReference type="FunFam" id="3.40.50.300:FF:000201">
    <property type="entry name" value="Glycine betaine/L-proline ABC transporter ATP-binding protein"/>
    <property type="match status" value="1"/>
</dbReference>
<keyword evidence="8" id="KW-0472">Membrane</keyword>
<evidence type="ECO:0000259" key="10">
    <source>
        <dbReference type="PROSITE" id="PS51371"/>
    </source>
</evidence>
<evidence type="ECO:0000259" key="9">
    <source>
        <dbReference type="PROSITE" id="PS50893"/>
    </source>
</evidence>
<accession>V6M609</accession>
<dbReference type="STRING" id="1408254.T458_23575"/>
<comment type="subcellular location">
    <subcellularLocation>
        <location evidence="8">Cell inner membrane</location>
        <topology evidence="8">Peripheral membrane protein</topology>
    </subcellularLocation>
</comment>
<dbReference type="EMBL" id="AYJU01000017">
    <property type="protein sequence ID" value="EST53747.1"/>
    <property type="molecule type" value="Genomic_DNA"/>
</dbReference>
<dbReference type="InterPro" id="IPR000644">
    <property type="entry name" value="CBS_dom"/>
</dbReference>
<dbReference type="EC" id="7.6.2.9" evidence="8"/>
<dbReference type="eggNOG" id="COG0517">
    <property type="taxonomic scope" value="Bacteria"/>
</dbReference>
<dbReference type="GO" id="GO:0005524">
    <property type="term" value="F:ATP binding"/>
    <property type="evidence" value="ECO:0007669"/>
    <property type="project" value="UniProtKB-UniRule"/>
</dbReference>
<dbReference type="PROSITE" id="PS00211">
    <property type="entry name" value="ABC_TRANSPORTER_1"/>
    <property type="match status" value="1"/>
</dbReference>
<dbReference type="Pfam" id="PF00571">
    <property type="entry name" value="CBS"/>
    <property type="match status" value="2"/>
</dbReference>
<dbReference type="InterPro" id="IPR003439">
    <property type="entry name" value="ABC_transporter-like_ATP-bd"/>
</dbReference>
<comment type="caution">
    <text evidence="11">The sequence shown here is derived from an EMBL/GenBank/DDBJ whole genome shotgun (WGS) entry which is preliminary data.</text>
</comment>
<dbReference type="GO" id="GO:0015418">
    <property type="term" value="F:ABC-type quaternary ammonium compound transporting activity"/>
    <property type="evidence" value="ECO:0007669"/>
    <property type="project" value="UniProtKB-EC"/>
</dbReference>
<dbReference type="HOGENOM" id="CLU_000604_2_0_9"/>
<dbReference type="PROSITE" id="PS50893">
    <property type="entry name" value="ABC_TRANSPORTER_2"/>
    <property type="match status" value="1"/>
</dbReference>
<dbReference type="GO" id="GO:0006970">
    <property type="term" value="P:response to osmotic stress"/>
    <property type="evidence" value="ECO:0007669"/>
    <property type="project" value="UniProtKB-ARBA"/>
</dbReference>
<feature type="domain" description="CBS" evidence="10">
    <location>
        <begin position="278"/>
        <end position="334"/>
    </location>
</feature>
<dbReference type="Proteomes" id="UP000017973">
    <property type="component" value="Unassembled WGS sequence"/>
</dbReference>
<dbReference type="AlphaFoldDB" id="V6M609"/>
<dbReference type="GO" id="GO:0005886">
    <property type="term" value="C:plasma membrane"/>
    <property type="evidence" value="ECO:0007669"/>
    <property type="project" value="UniProtKB-SubCell"/>
</dbReference>
<dbReference type="InterPro" id="IPR017871">
    <property type="entry name" value="ABC_transporter-like_CS"/>
</dbReference>
<dbReference type="Gene3D" id="3.10.580.10">
    <property type="entry name" value="CBS-domain"/>
    <property type="match status" value="1"/>
</dbReference>
<dbReference type="SUPFAM" id="SSF52540">
    <property type="entry name" value="P-loop containing nucleoside triphosphate hydrolases"/>
    <property type="match status" value="1"/>
</dbReference>
<dbReference type="InterPro" id="IPR003593">
    <property type="entry name" value="AAA+_ATPase"/>
</dbReference>
<dbReference type="PATRIC" id="fig|1408254.3.peg.4634"/>
<evidence type="ECO:0000256" key="3">
    <source>
        <dbReference type="ARBA" id="ARBA00022741"/>
    </source>
</evidence>
<keyword evidence="12" id="KW-1185">Reference proteome</keyword>
<dbReference type="InterPro" id="IPR005892">
    <property type="entry name" value="Gly-betaine_transp_ATP-bd"/>
</dbReference>
<dbReference type="eggNOG" id="COG4175">
    <property type="taxonomic scope" value="Bacteria"/>
</dbReference>
<keyword evidence="4 8" id="KW-0067">ATP-binding</keyword>
<evidence type="ECO:0000256" key="5">
    <source>
        <dbReference type="ARBA" id="ARBA00022970"/>
    </source>
</evidence>
<evidence type="ECO:0000256" key="8">
    <source>
        <dbReference type="RuleBase" id="RU369116"/>
    </source>
</evidence>
<dbReference type="OrthoDB" id="9802264at2"/>
<feature type="domain" description="ABC transporter" evidence="9">
    <location>
        <begin position="28"/>
        <end position="264"/>
    </location>
</feature>
<proteinExistence type="inferred from homology"/>
<evidence type="ECO:0000256" key="1">
    <source>
        <dbReference type="ARBA" id="ARBA00005417"/>
    </source>
</evidence>
<organism evidence="11 12">
    <name type="scientific">Brevibacillus panacihumi W25</name>
    <dbReference type="NCBI Taxonomy" id="1408254"/>
    <lineage>
        <taxon>Bacteria</taxon>
        <taxon>Bacillati</taxon>
        <taxon>Bacillota</taxon>
        <taxon>Bacilli</taxon>
        <taxon>Bacillales</taxon>
        <taxon>Paenibacillaceae</taxon>
        <taxon>Brevibacillus</taxon>
    </lineage>
</organism>
<dbReference type="CDD" id="cd03294">
    <property type="entry name" value="ABC_Pro_Gly_Betaine"/>
    <property type="match status" value="1"/>
</dbReference>
<comment type="similarity">
    <text evidence="1 8">Belongs to the ABC transporter superfamily.</text>
</comment>
<sequence>MPKIQVEKLTKIFGRQPQRALQALQQGKGKQEIHKETGLTVGVNQASFEVQAGEIFVIMGLSGSGKSTLVRLLNRLIEPTDGHILIDGQDIVKMNTEELQEVRRKKLGMVFQKFALFPHRTVLENAAYGLEVQKVPKAEREKKAKESLALVGLAGWENSFPDQLSGGMQQRVGLARALANDPDVLLMDEAFSALDPLIRKDMQDELLELQSTMQKTIIFITHDLDEALKIGDRIALMKDGAVVQIGSPEEILTNPANEYVERFVEDVDRSKILSAENVMKRAETITLDKGPRVALQLMRERGVSTLYVVDKRKMLLGVLTADAVNEAKNGNLTLEEVLRKDVPTVGPQTLLNELFDLVAFSNVPVAVTEEQGRLLGVIVKGSVLGGLAGKVNAQDPGQSAEEGQVMAE</sequence>
<dbReference type="Gene3D" id="3.40.50.300">
    <property type="entry name" value="P-loop containing nucleotide triphosphate hydrolases"/>
    <property type="match status" value="1"/>
</dbReference>
<dbReference type="NCBIfam" id="TIGR01186">
    <property type="entry name" value="proV"/>
    <property type="match status" value="1"/>
</dbReference>
<gene>
    <name evidence="11" type="ORF">T458_23575</name>
</gene>
<comment type="catalytic activity">
    <reaction evidence="8">
        <text>a quaternary ammonium(out) + ATP + H2O = a quaternary ammonium(in) + ADP + phosphate + H(+)</text>
        <dbReference type="Rhea" id="RHEA:11036"/>
        <dbReference type="ChEBI" id="CHEBI:15377"/>
        <dbReference type="ChEBI" id="CHEBI:15378"/>
        <dbReference type="ChEBI" id="CHEBI:30616"/>
        <dbReference type="ChEBI" id="CHEBI:35267"/>
        <dbReference type="ChEBI" id="CHEBI:43474"/>
        <dbReference type="ChEBI" id="CHEBI:456216"/>
    </reaction>
</comment>
<keyword evidence="8" id="KW-1003">Cell membrane</keyword>
<evidence type="ECO:0000313" key="11">
    <source>
        <dbReference type="EMBL" id="EST53747.1"/>
    </source>
</evidence>